<feature type="non-terminal residue" evidence="2">
    <location>
        <position position="39"/>
    </location>
</feature>
<dbReference type="AlphaFoldDB" id="A0A6J4T140"/>
<keyword evidence="1" id="KW-0472">Membrane</keyword>
<keyword evidence="1" id="KW-1133">Transmembrane helix</keyword>
<feature type="transmembrane region" description="Helical" evidence="1">
    <location>
        <begin position="12"/>
        <end position="34"/>
    </location>
</feature>
<evidence type="ECO:0000313" key="2">
    <source>
        <dbReference type="EMBL" id="CAA9510468.1"/>
    </source>
</evidence>
<protein>
    <submittedName>
        <fullName evidence="2">Uncharacterized protein</fullName>
    </submittedName>
</protein>
<keyword evidence="1" id="KW-0812">Transmembrane</keyword>
<evidence type="ECO:0000256" key="1">
    <source>
        <dbReference type="SAM" id="Phobius"/>
    </source>
</evidence>
<gene>
    <name evidence="2" type="ORF">AVDCRST_MAG45-1878</name>
</gene>
<proteinExistence type="predicted"/>
<accession>A0A6J4T140</accession>
<sequence length="39" mass="4068">MYQVLASITDPIVNFAVAVVGDLGLVGIFILMALESACI</sequence>
<name>A0A6J4T140_9ACTN</name>
<dbReference type="EMBL" id="CADCVU010000158">
    <property type="protein sequence ID" value="CAA9510468.1"/>
    <property type="molecule type" value="Genomic_DNA"/>
</dbReference>
<organism evidence="2">
    <name type="scientific">uncultured Solirubrobacterales bacterium</name>
    <dbReference type="NCBI Taxonomy" id="768556"/>
    <lineage>
        <taxon>Bacteria</taxon>
        <taxon>Bacillati</taxon>
        <taxon>Actinomycetota</taxon>
        <taxon>Thermoleophilia</taxon>
        <taxon>Solirubrobacterales</taxon>
        <taxon>environmental samples</taxon>
    </lineage>
</organism>
<reference evidence="2" key="1">
    <citation type="submission" date="2020-02" db="EMBL/GenBank/DDBJ databases">
        <authorList>
            <person name="Meier V. D."/>
        </authorList>
    </citation>
    <scope>NUCLEOTIDE SEQUENCE</scope>
    <source>
        <strain evidence="2">AVDCRST_MAG45</strain>
    </source>
</reference>